<name>A0A1U7NCU1_9FIRM</name>
<dbReference type="CDD" id="cd02801">
    <property type="entry name" value="DUS_like_FMN"/>
    <property type="match status" value="1"/>
</dbReference>
<proteinExistence type="inferred from homology"/>
<dbReference type="AlphaFoldDB" id="A0A1U7NCU1"/>
<evidence type="ECO:0000256" key="4">
    <source>
        <dbReference type="ARBA" id="ARBA00022630"/>
    </source>
</evidence>
<dbReference type="InterPro" id="IPR004652">
    <property type="entry name" value="DusB-like"/>
</dbReference>
<evidence type="ECO:0000256" key="3">
    <source>
        <dbReference type="ARBA" id="ARBA00022555"/>
    </source>
</evidence>
<dbReference type="InterPro" id="IPR013785">
    <property type="entry name" value="Aldolase_TIM"/>
</dbReference>
<dbReference type="EC" id="1.3.1.-" evidence="12"/>
<keyword evidence="14" id="KW-0547">Nucleotide-binding</keyword>
<dbReference type="InterPro" id="IPR024036">
    <property type="entry name" value="tRNA-dHydroUridine_Synthase_C"/>
</dbReference>
<feature type="active site" description="Proton donor" evidence="13">
    <location>
        <position position="85"/>
    </location>
</feature>
<comment type="similarity">
    <text evidence="12">Belongs to the dus family.</text>
</comment>
<dbReference type="Proteomes" id="UP000186341">
    <property type="component" value="Unassembled WGS sequence"/>
</dbReference>
<keyword evidence="7" id="KW-0521">NADP</keyword>
<dbReference type="InterPro" id="IPR018517">
    <property type="entry name" value="tRNA_hU_synthase_CS"/>
</dbReference>
<keyword evidence="18" id="KW-1185">Reference proteome</keyword>
<gene>
    <name evidence="17" type="ORF">BO222_12280</name>
</gene>
<evidence type="ECO:0000313" key="17">
    <source>
        <dbReference type="EMBL" id="OLU36519.1"/>
    </source>
</evidence>
<feature type="binding site" evidence="14">
    <location>
        <position position="154"/>
    </location>
    <ligand>
        <name>FMN</name>
        <dbReference type="ChEBI" id="CHEBI:58210"/>
    </ligand>
</feature>
<evidence type="ECO:0000256" key="13">
    <source>
        <dbReference type="PIRSR" id="PIRSR006621-1"/>
    </source>
</evidence>
<feature type="region of interest" description="Disordered" evidence="15">
    <location>
        <begin position="312"/>
        <end position="335"/>
    </location>
</feature>
<evidence type="ECO:0000256" key="14">
    <source>
        <dbReference type="PIRSR" id="PIRSR006621-2"/>
    </source>
</evidence>
<dbReference type="GO" id="GO:0000049">
    <property type="term" value="F:tRNA binding"/>
    <property type="evidence" value="ECO:0007669"/>
    <property type="project" value="UniProtKB-KW"/>
</dbReference>
<reference evidence="17 18" key="1">
    <citation type="submission" date="2016-11" db="EMBL/GenBank/DDBJ databases">
        <title>Description of two novel members of the family Erysipelotrichaceae: Ileibacterium lipovorans gen. nov., sp. nov. and Dubosiella newyorkensis, gen. nov., sp. nov.</title>
        <authorList>
            <person name="Cox L.M."/>
            <person name="Sohn J."/>
            <person name="Tyrrell K.L."/>
            <person name="Citron D.M."/>
            <person name="Lawson P.A."/>
            <person name="Patel N.B."/>
            <person name="Iizumi T."/>
            <person name="Perez-Perez G.I."/>
            <person name="Goldstein E.J."/>
            <person name="Blaser M.J."/>
        </authorList>
    </citation>
    <scope>NUCLEOTIDE SEQUENCE [LARGE SCALE GENOMIC DNA]</scope>
    <source>
        <strain evidence="17 18">NYU-BL-A3</strain>
    </source>
</reference>
<comment type="function">
    <text evidence="2 12">Catalyzes the synthesis of 5,6-dihydrouridine (D), a modified base found in the D-loop of most tRNAs, via the reduction of the C5-C6 double bond in target uridines.</text>
</comment>
<feature type="binding site" evidence="14">
    <location>
        <position position="54"/>
    </location>
    <ligand>
        <name>FMN</name>
        <dbReference type="ChEBI" id="CHEBI:58210"/>
    </ligand>
</feature>
<comment type="cofactor">
    <cofactor evidence="1 12 14">
        <name>FMN</name>
        <dbReference type="ChEBI" id="CHEBI:58210"/>
    </cofactor>
</comment>
<dbReference type="InterPro" id="IPR001269">
    <property type="entry name" value="DUS_fam"/>
</dbReference>
<keyword evidence="3" id="KW-0820">tRNA-binding</keyword>
<dbReference type="Pfam" id="PF01207">
    <property type="entry name" value="Dus"/>
    <property type="match status" value="1"/>
</dbReference>
<comment type="catalytic activity">
    <reaction evidence="10">
        <text>a 5,6-dihydrouridine in tRNA + NADP(+) = a uridine in tRNA + NADPH + H(+)</text>
        <dbReference type="Rhea" id="RHEA:23624"/>
        <dbReference type="Rhea" id="RHEA-COMP:13339"/>
        <dbReference type="Rhea" id="RHEA-COMP:13887"/>
        <dbReference type="ChEBI" id="CHEBI:15378"/>
        <dbReference type="ChEBI" id="CHEBI:57783"/>
        <dbReference type="ChEBI" id="CHEBI:58349"/>
        <dbReference type="ChEBI" id="CHEBI:65315"/>
        <dbReference type="ChEBI" id="CHEBI:74443"/>
    </reaction>
</comment>
<evidence type="ECO:0000256" key="2">
    <source>
        <dbReference type="ARBA" id="ARBA00002790"/>
    </source>
</evidence>
<dbReference type="PANTHER" id="PTHR45846:SF1">
    <property type="entry name" value="TRNA-DIHYDROURIDINE(47) SYNTHASE [NAD(P)(+)]-LIKE"/>
    <property type="match status" value="1"/>
</dbReference>
<dbReference type="OrthoDB" id="9764501at2"/>
<keyword evidence="6 12" id="KW-0819">tRNA processing</keyword>
<feature type="binding site" evidence="14">
    <location>
        <begin position="209"/>
        <end position="210"/>
    </location>
    <ligand>
        <name>FMN</name>
        <dbReference type="ChEBI" id="CHEBI:58210"/>
    </ligand>
</feature>
<evidence type="ECO:0000256" key="10">
    <source>
        <dbReference type="ARBA" id="ARBA00048205"/>
    </source>
</evidence>
<sequence length="335" mass="37294">MAGISTRAFRAVAKDFGAGLVCNEMVSDKALFYGSNRTENMCRTSENEHPVSFQVFGHDIESVVYAAKYLDQQTECDIIDINMGCPVTKVIKAKAGSYLMKDVDYAKKLIEAVVNAVKKPVTVKMRTGFDEDHINCVELARAAEQAGASAVAVHGRTKTQMYEGKADWSWIKKVKEAVSIPVIGNGDIHSVEDMKAMMEQTGCDAVMIGRGIVGNPFLIQECADYFTGQKHEFTLEMRMNALRKHMNLLIEDAGEKNAMAQMRGLASWYFKGLPASRAFKARVSSLNHPEELEAIIEEFMEASRMQETMREEYAKDHTLNASESTKDTDGEKTEL</sequence>
<dbReference type="SUPFAM" id="SSF51395">
    <property type="entry name" value="FMN-linked oxidoreductases"/>
    <property type="match status" value="1"/>
</dbReference>
<dbReference type="RefSeq" id="WP_075821073.1">
    <property type="nucleotide sequence ID" value="NZ_CAPIAK010000006.1"/>
</dbReference>
<evidence type="ECO:0000259" key="16">
    <source>
        <dbReference type="Pfam" id="PF01207"/>
    </source>
</evidence>
<dbReference type="GO" id="GO:0017150">
    <property type="term" value="F:tRNA dihydrouridine synthase activity"/>
    <property type="evidence" value="ECO:0007669"/>
    <property type="project" value="InterPro"/>
</dbReference>
<dbReference type="GO" id="GO:0050660">
    <property type="term" value="F:flavin adenine dinucleotide binding"/>
    <property type="evidence" value="ECO:0007669"/>
    <property type="project" value="InterPro"/>
</dbReference>
<dbReference type="PANTHER" id="PTHR45846">
    <property type="entry name" value="TRNA-DIHYDROURIDINE(47) SYNTHASE [NAD(P)(+)]-LIKE"/>
    <property type="match status" value="1"/>
</dbReference>
<evidence type="ECO:0000256" key="9">
    <source>
        <dbReference type="ARBA" id="ARBA00023002"/>
    </source>
</evidence>
<protein>
    <recommendedName>
        <fullName evidence="12">tRNA-dihydrouridine synthase</fullName>
        <ecNumber evidence="12">1.3.1.-</ecNumber>
    </recommendedName>
</protein>
<evidence type="ECO:0000313" key="18">
    <source>
        <dbReference type="Proteomes" id="UP000186341"/>
    </source>
</evidence>
<evidence type="ECO:0000256" key="6">
    <source>
        <dbReference type="ARBA" id="ARBA00022694"/>
    </source>
</evidence>
<dbReference type="PIRSF" id="PIRSF006621">
    <property type="entry name" value="Dus"/>
    <property type="match status" value="1"/>
</dbReference>
<dbReference type="Gene3D" id="3.20.20.70">
    <property type="entry name" value="Aldolase class I"/>
    <property type="match status" value="1"/>
</dbReference>
<comment type="caution">
    <text evidence="17">The sequence shown here is derived from an EMBL/GenBank/DDBJ whole genome shotgun (WGS) entry which is preliminary data.</text>
</comment>
<dbReference type="EMBL" id="MPJW01000271">
    <property type="protein sequence ID" value="OLU36519.1"/>
    <property type="molecule type" value="Genomic_DNA"/>
</dbReference>
<dbReference type="PROSITE" id="PS01136">
    <property type="entry name" value="UPF0034"/>
    <property type="match status" value="1"/>
</dbReference>
<keyword evidence="5 12" id="KW-0288">FMN</keyword>
<dbReference type="InterPro" id="IPR035587">
    <property type="entry name" value="DUS-like_FMN-bd"/>
</dbReference>
<evidence type="ECO:0000256" key="12">
    <source>
        <dbReference type="PIRNR" id="PIRNR006621"/>
    </source>
</evidence>
<evidence type="ECO:0000256" key="1">
    <source>
        <dbReference type="ARBA" id="ARBA00001917"/>
    </source>
</evidence>
<keyword evidence="9 12" id="KW-0560">Oxidoreductase</keyword>
<evidence type="ECO:0000256" key="5">
    <source>
        <dbReference type="ARBA" id="ARBA00022643"/>
    </source>
</evidence>
<feature type="binding site" evidence="14">
    <location>
        <position position="124"/>
    </location>
    <ligand>
        <name>FMN</name>
        <dbReference type="ChEBI" id="CHEBI:58210"/>
    </ligand>
</feature>
<evidence type="ECO:0000256" key="7">
    <source>
        <dbReference type="ARBA" id="ARBA00022857"/>
    </source>
</evidence>
<accession>A0A1U7NCU1</accession>
<dbReference type="NCBIfam" id="TIGR00737">
    <property type="entry name" value="nifR3_yhdG"/>
    <property type="match status" value="1"/>
</dbReference>
<keyword evidence="8" id="KW-0694">RNA-binding</keyword>
<keyword evidence="4 12" id="KW-0285">Flavoprotein</keyword>
<evidence type="ECO:0000256" key="8">
    <source>
        <dbReference type="ARBA" id="ARBA00022884"/>
    </source>
</evidence>
<evidence type="ECO:0000256" key="15">
    <source>
        <dbReference type="SAM" id="MobiDB-lite"/>
    </source>
</evidence>
<feature type="domain" description="DUS-like FMN-binding" evidence="16">
    <location>
        <begin position="1"/>
        <end position="298"/>
    </location>
</feature>
<comment type="catalytic activity">
    <reaction evidence="11">
        <text>a 5,6-dihydrouridine in tRNA + NAD(+) = a uridine in tRNA + NADH + H(+)</text>
        <dbReference type="Rhea" id="RHEA:54452"/>
        <dbReference type="Rhea" id="RHEA-COMP:13339"/>
        <dbReference type="Rhea" id="RHEA-COMP:13887"/>
        <dbReference type="ChEBI" id="CHEBI:15378"/>
        <dbReference type="ChEBI" id="CHEBI:57540"/>
        <dbReference type="ChEBI" id="CHEBI:57945"/>
        <dbReference type="ChEBI" id="CHEBI:65315"/>
        <dbReference type="ChEBI" id="CHEBI:74443"/>
    </reaction>
</comment>
<dbReference type="Gene3D" id="1.10.1200.80">
    <property type="entry name" value="Putative flavin oxidoreducatase, domain 2"/>
    <property type="match status" value="1"/>
</dbReference>
<organism evidence="17 18">
    <name type="scientific">Ileibacterium valens</name>
    <dbReference type="NCBI Taxonomy" id="1862668"/>
    <lineage>
        <taxon>Bacteria</taxon>
        <taxon>Bacillati</taxon>
        <taxon>Bacillota</taxon>
        <taxon>Erysipelotrichia</taxon>
        <taxon>Erysipelotrichales</taxon>
        <taxon>Erysipelotrichaceae</taxon>
        <taxon>Ileibacterium</taxon>
    </lineage>
</organism>
<dbReference type="GeneID" id="82203902"/>
<evidence type="ECO:0000256" key="11">
    <source>
        <dbReference type="ARBA" id="ARBA00048802"/>
    </source>
</evidence>